<dbReference type="AlphaFoldDB" id="I0IEI3"/>
<feature type="domain" description="Pyrroline-5-carboxylate reductase dimerisation" evidence="8">
    <location>
        <begin position="166"/>
        <end position="270"/>
    </location>
</feature>
<evidence type="ECO:0000256" key="2">
    <source>
        <dbReference type="ARBA" id="ARBA00022857"/>
    </source>
</evidence>
<evidence type="ECO:0000256" key="3">
    <source>
        <dbReference type="ARBA" id="ARBA00023002"/>
    </source>
</evidence>
<dbReference type="Gene3D" id="3.40.50.720">
    <property type="entry name" value="NAD(P)-binding Rossmann-like Domain"/>
    <property type="match status" value="1"/>
</dbReference>
<dbReference type="InterPro" id="IPR000304">
    <property type="entry name" value="Pyrroline-COOH_reductase"/>
</dbReference>
<feature type="binding site" evidence="6">
    <location>
        <begin position="75"/>
        <end position="78"/>
    </location>
    <ligand>
        <name>NADP(+)</name>
        <dbReference type="ChEBI" id="CHEBI:58349"/>
    </ligand>
</feature>
<proteinExistence type="inferred from homology"/>
<comment type="pathway">
    <text evidence="4">Amino-acid biosynthesis; L-proline biosynthesis; L-proline from L-glutamate 5-semialdehyde: step 1/1.</text>
</comment>
<reference evidence="9 10" key="1">
    <citation type="submission" date="2012-02" db="EMBL/GenBank/DDBJ databases">
        <title>Complete genome sequence of Phycisphaera mikurensis NBRC 102666.</title>
        <authorList>
            <person name="Ankai A."/>
            <person name="Hosoyama A."/>
            <person name="Terui Y."/>
            <person name="Sekine M."/>
            <person name="Fukai R."/>
            <person name="Kato Y."/>
            <person name="Nakamura S."/>
            <person name="Yamada-Narita S."/>
            <person name="Kawakoshi A."/>
            <person name="Fukunaga Y."/>
            <person name="Yamazaki S."/>
            <person name="Fujita N."/>
        </authorList>
    </citation>
    <scope>NUCLEOTIDE SEQUENCE [LARGE SCALE GENOMIC DNA]</scope>
    <source>
        <strain evidence="10">NBRC 102666 / KCTC 22515 / FYK2301M01</strain>
    </source>
</reference>
<evidence type="ECO:0000256" key="5">
    <source>
        <dbReference type="NCBIfam" id="TIGR00112"/>
    </source>
</evidence>
<dbReference type="InterPro" id="IPR008927">
    <property type="entry name" value="6-PGluconate_DH-like_C_sf"/>
</dbReference>
<comment type="similarity">
    <text evidence="1 4">Belongs to the pyrroline-5-carboxylate reductase family.</text>
</comment>
<dbReference type="HAMAP" id="MF_01925">
    <property type="entry name" value="P5C_reductase"/>
    <property type="match status" value="1"/>
</dbReference>
<dbReference type="NCBIfam" id="TIGR00112">
    <property type="entry name" value="proC"/>
    <property type="match status" value="1"/>
</dbReference>
<dbReference type="FunFam" id="1.10.3730.10:FF:000001">
    <property type="entry name" value="Pyrroline-5-carboxylate reductase"/>
    <property type="match status" value="1"/>
</dbReference>
<dbReference type="EC" id="1.5.1.2" evidence="4 5"/>
<evidence type="ECO:0000256" key="4">
    <source>
        <dbReference type="HAMAP-Rule" id="MF_01925"/>
    </source>
</evidence>
<dbReference type="Pfam" id="PF14748">
    <property type="entry name" value="P5CR_dimer"/>
    <property type="match status" value="1"/>
</dbReference>
<organism evidence="9 10">
    <name type="scientific">Phycisphaera mikurensis (strain NBRC 102666 / KCTC 22515 / FYK2301M01)</name>
    <dbReference type="NCBI Taxonomy" id="1142394"/>
    <lineage>
        <taxon>Bacteria</taxon>
        <taxon>Pseudomonadati</taxon>
        <taxon>Planctomycetota</taxon>
        <taxon>Phycisphaerae</taxon>
        <taxon>Phycisphaerales</taxon>
        <taxon>Phycisphaeraceae</taxon>
        <taxon>Phycisphaera</taxon>
    </lineage>
</organism>
<keyword evidence="10" id="KW-1185">Reference proteome</keyword>
<keyword evidence="4" id="KW-0963">Cytoplasm</keyword>
<keyword evidence="3 4" id="KW-0560">Oxidoreductase</keyword>
<dbReference type="UniPathway" id="UPA00098">
    <property type="reaction ID" value="UER00361"/>
</dbReference>
<dbReference type="HOGENOM" id="CLU_042344_3_1_0"/>
<dbReference type="OrthoDB" id="9805754at2"/>
<evidence type="ECO:0000259" key="7">
    <source>
        <dbReference type="Pfam" id="PF03807"/>
    </source>
</evidence>
<dbReference type="Proteomes" id="UP000007881">
    <property type="component" value="Chromosome"/>
</dbReference>
<accession>I0IEI3</accession>
<evidence type="ECO:0000313" key="10">
    <source>
        <dbReference type="Proteomes" id="UP000007881"/>
    </source>
</evidence>
<dbReference type="SUPFAM" id="SSF51735">
    <property type="entry name" value="NAD(P)-binding Rossmann-fold domains"/>
    <property type="match status" value="1"/>
</dbReference>
<dbReference type="Pfam" id="PF03807">
    <property type="entry name" value="F420_oxidored"/>
    <property type="match status" value="1"/>
</dbReference>
<evidence type="ECO:0000256" key="6">
    <source>
        <dbReference type="PIRSR" id="PIRSR000193-1"/>
    </source>
</evidence>
<dbReference type="InterPro" id="IPR029036">
    <property type="entry name" value="P5CR_dimer"/>
</dbReference>
<dbReference type="GO" id="GO:0005737">
    <property type="term" value="C:cytoplasm"/>
    <property type="evidence" value="ECO:0007669"/>
    <property type="project" value="UniProtKB-SubCell"/>
</dbReference>
<comment type="subcellular location">
    <subcellularLocation>
        <location evidence="4">Cytoplasm</location>
    </subcellularLocation>
</comment>
<keyword evidence="2 4" id="KW-0521">NADP</keyword>
<evidence type="ECO:0000259" key="8">
    <source>
        <dbReference type="Pfam" id="PF14748"/>
    </source>
</evidence>
<feature type="domain" description="Pyrroline-5-carboxylate reductase catalytic N-terminal" evidence="7">
    <location>
        <begin position="10"/>
        <end position="103"/>
    </location>
</feature>
<dbReference type="KEGG" id="phm:PSMK_15120"/>
<evidence type="ECO:0000313" key="9">
    <source>
        <dbReference type="EMBL" id="BAM03671.1"/>
    </source>
</evidence>
<dbReference type="PANTHER" id="PTHR11645:SF0">
    <property type="entry name" value="PYRROLINE-5-CARBOXYLATE REDUCTASE 3"/>
    <property type="match status" value="1"/>
</dbReference>
<dbReference type="PANTHER" id="PTHR11645">
    <property type="entry name" value="PYRROLINE-5-CARBOXYLATE REDUCTASE"/>
    <property type="match status" value="1"/>
</dbReference>
<dbReference type="SUPFAM" id="SSF48179">
    <property type="entry name" value="6-phosphogluconate dehydrogenase C-terminal domain-like"/>
    <property type="match status" value="1"/>
</dbReference>
<dbReference type="InterPro" id="IPR028939">
    <property type="entry name" value="P5C_Rdtase_cat_N"/>
</dbReference>
<protein>
    <recommendedName>
        <fullName evidence="4 5">Pyrroline-5-carboxylate reductase</fullName>
        <shortName evidence="4">P5C reductase</shortName>
        <shortName evidence="4">P5CR</shortName>
        <ecNumber evidence="4 5">1.5.1.2</ecNumber>
    </recommendedName>
    <alternativeName>
        <fullName evidence="4">PCA reductase</fullName>
    </alternativeName>
</protein>
<dbReference type="RefSeq" id="WP_014436889.1">
    <property type="nucleotide sequence ID" value="NC_017080.1"/>
</dbReference>
<dbReference type="GO" id="GO:0004735">
    <property type="term" value="F:pyrroline-5-carboxylate reductase activity"/>
    <property type="evidence" value="ECO:0007669"/>
    <property type="project" value="UniProtKB-UniRule"/>
</dbReference>
<dbReference type="STRING" id="1142394.PSMK_15120"/>
<comment type="catalytic activity">
    <reaction evidence="4">
        <text>L-proline + NAD(+) = (S)-1-pyrroline-5-carboxylate + NADH + 2 H(+)</text>
        <dbReference type="Rhea" id="RHEA:14105"/>
        <dbReference type="ChEBI" id="CHEBI:15378"/>
        <dbReference type="ChEBI" id="CHEBI:17388"/>
        <dbReference type="ChEBI" id="CHEBI:57540"/>
        <dbReference type="ChEBI" id="CHEBI:57945"/>
        <dbReference type="ChEBI" id="CHEBI:60039"/>
        <dbReference type="EC" id="1.5.1.2"/>
    </reaction>
</comment>
<dbReference type="GO" id="GO:0055129">
    <property type="term" value="P:L-proline biosynthetic process"/>
    <property type="evidence" value="ECO:0007669"/>
    <property type="project" value="UniProtKB-UniRule"/>
</dbReference>
<name>I0IEI3_PHYMF</name>
<sequence>MSPAQPTAPRLAVVGAGNMAEAILRGAFAAGVLGPDEVVAADFSPARRGVMAGLGVAAVEDAASAIGGAEAVLLAVKPQALGSLGALGRIDRDAQVVVSIMAGVRCDRIAHACGGPTRVVRVMPNTPLLVGRGASAIASGPDARDGDDALALELFGAAGVAVRVSEAELDAVTAVSGSGPAYLFHLAEAMQAAAVGLGLAPELADTLVRQTLLGSAALLAASDADAPQLRARVTSPGGTTQAATEVLENRGVQDSIRAAIAAAAARSAELAG</sequence>
<dbReference type="InterPro" id="IPR036291">
    <property type="entry name" value="NAD(P)-bd_dom_sf"/>
</dbReference>
<dbReference type="PIRSF" id="PIRSF000193">
    <property type="entry name" value="Pyrrol-5-carb_rd"/>
    <property type="match status" value="1"/>
</dbReference>
<dbReference type="eggNOG" id="COG0345">
    <property type="taxonomic scope" value="Bacteria"/>
</dbReference>
<keyword evidence="4" id="KW-0028">Amino-acid biosynthesis</keyword>
<comment type="function">
    <text evidence="4">Catalyzes the reduction of 1-pyrroline-5-carboxylate (PCA) to L-proline.</text>
</comment>
<evidence type="ECO:0000256" key="1">
    <source>
        <dbReference type="ARBA" id="ARBA00005525"/>
    </source>
</evidence>
<keyword evidence="4" id="KW-0641">Proline biosynthesis</keyword>
<gene>
    <name evidence="4 9" type="primary">proC</name>
    <name evidence="9" type="ordered locus">PSMK_15120</name>
</gene>
<dbReference type="EMBL" id="AP012338">
    <property type="protein sequence ID" value="BAM03671.1"/>
    <property type="molecule type" value="Genomic_DNA"/>
</dbReference>
<comment type="catalytic activity">
    <reaction evidence="4">
        <text>L-proline + NADP(+) = (S)-1-pyrroline-5-carboxylate + NADPH + 2 H(+)</text>
        <dbReference type="Rhea" id="RHEA:14109"/>
        <dbReference type="ChEBI" id="CHEBI:15378"/>
        <dbReference type="ChEBI" id="CHEBI:17388"/>
        <dbReference type="ChEBI" id="CHEBI:57783"/>
        <dbReference type="ChEBI" id="CHEBI:58349"/>
        <dbReference type="ChEBI" id="CHEBI:60039"/>
        <dbReference type="EC" id="1.5.1.2"/>
    </reaction>
</comment>
<dbReference type="Gene3D" id="1.10.3730.10">
    <property type="entry name" value="ProC C-terminal domain-like"/>
    <property type="match status" value="1"/>
</dbReference>